<dbReference type="Proteomes" id="UP000076584">
    <property type="component" value="Unassembled WGS sequence"/>
</dbReference>
<dbReference type="AlphaFoldDB" id="A0A167DBY4"/>
<sequence>LRAGGNLRVSPDEGGRPRAITDAEDAALAAFVIWLAEAGFPALPIQVEETANYLRDLRGMPPVSEHFVRTWLADHPELQKKAAIKPVEIYRKGAELDPAPIEDFFARYRAIVREYDLGPSEIWNADEGDFVAALADMTNTAFTAANIMRGFEKPGIWPIRDDWLHHTGEVNAYIPFDTLDPRWHNEPKEKFTIDVNPTPLPQHILDRFKYTARPLSQGNVNQALADAAAAEAAGLDFDPEIFVDIDDPIDEDVDKAVSSEKSVGTAGDEDDDLEMALVPSLPVTPTPATTSQAPSQYKSRYHAIKDSIDTWRSRGTMEDNPLTPPSTQVKKKRQHIVDDDASDSTIIVAI</sequence>
<name>A0A167DBY4_COLIC</name>
<keyword evidence="3" id="KW-1185">Reference proteome</keyword>
<comment type="caution">
    <text evidence="2">The sequence shown here is derived from an EMBL/GenBank/DDBJ whole genome shotgun (WGS) entry which is preliminary data.</text>
</comment>
<feature type="non-terminal residue" evidence="2">
    <location>
        <position position="1"/>
    </location>
</feature>
<accession>A0A167DBY4</accession>
<evidence type="ECO:0000313" key="2">
    <source>
        <dbReference type="EMBL" id="KZL83669.1"/>
    </source>
</evidence>
<evidence type="ECO:0000256" key="1">
    <source>
        <dbReference type="SAM" id="MobiDB-lite"/>
    </source>
</evidence>
<dbReference type="EMBL" id="LFIW01001088">
    <property type="protein sequence ID" value="KZL83669.1"/>
    <property type="molecule type" value="Genomic_DNA"/>
</dbReference>
<protein>
    <submittedName>
        <fullName evidence="2">Uncharacterized protein</fullName>
    </submittedName>
</protein>
<organism evidence="2 3">
    <name type="scientific">Colletotrichum incanum</name>
    <name type="common">Soybean anthracnose fungus</name>
    <dbReference type="NCBI Taxonomy" id="1573173"/>
    <lineage>
        <taxon>Eukaryota</taxon>
        <taxon>Fungi</taxon>
        <taxon>Dikarya</taxon>
        <taxon>Ascomycota</taxon>
        <taxon>Pezizomycotina</taxon>
        <taxon>Sordariomycetes</taxon>
        <taxon>Hypocreomycetidae</taxon>
        <taxon>Glomerellales</taxon>
        <taxon>Glomerellaceae</taxon>
        <taxon>Colletotrichum</taxon>
        <taxon>Colletotrichum spaethianum species complex</taxon>
    </lineage>
</organism>
<evidence type="ECO:0000313" key="3">
    <source>
        <dbReference type="Proteomes" id="UP000076584"/>
    </source>
</evidence>
<reference evidence="2 3" key="1">
    <citation type="submission" date="2015-06" db="EMBL/GenBank/DDBJ databases">
        <title>Survival trade-offs in plant roots during colonization by closely related pathogenic and mutualistic fungi.</title>
        <authorList>
            <person name="Hacquard S."/>
            <person name="Kracher B."/>
            <person name="Hiruma K."/>
            <person name="Weinman A."/>
            <person name="Muench P."/>
            <person name="Garrido Oter R."/>
            <person name="Ver Loren van Themaat E."/>
            <person name="Dallerey J.-F."/>
            <person name="Damm U."/>
            <person name="Henrissat B."/>
            <person name="Lespinet O."/>
            <person name="Thon M."/>
            <person name="Kemen E."/>
            <person name="McHardy A.C."/>
            <person name="Schulze-Lefert P."/>
            <person name="O'Connell R.J."/>
        </authorList>
    </citation>
    <scope>NUCLEOTIDE SEQUENCE [LARGE SCALE GENOMIC DNA]</scope>
    <source>
        <strain evidence="2 3">MAFF 238704</strain>
    </source>
</reference>
<proteinExistence type="predicted"/>
<gene>
    <name evidence="2" type="ORF">CI238_06420</name>
</gene>
<feature type="region of interest" description="Disordered" evidence="1">
    <location>
        <begin position="311"/>
        <end position="337"/>
    </location>
</feature>